<dbReference type="PANTHER" id="PTHR42693">
    <property type="entry name" value="ARYLSULFATASE FAMILY MEMBER"/>
    <property type="match status" value="1"/>
</dbReference>
<dbReference type="GO" id="GO:0004065">
    <property type="term" value="F:arylsulfatase activity"/>
    <property type="evidence" value="ECO:0007669"/>
    <property type="project" value="TreeGrafter"/>
</dbReference>
<evidence type="ECO:0000313" key="5">
    <source>
        <dbReference type="Proteomes" id="UP000598146"/>
    </source>
</evidence>
<dbReference type="SUPFAM" id="SSF53649">
    <property type="entry name" value="Alkaline phosphatase-like"/>
    <property type="match status" value="1"/>
</dbReference>
<reference evidence="4" key="1">
    <citation type="submission" date="2020-11" db="EMBL/GenBank/DDBJ databases">
        <title>Isolation and identification of active actinomycetes.</title>
        <authorList>
            <person name="Sun X."/>
        </authorList>
    </citation>
    <scope>NUCLEOTIDE SEQUENCE</scope>
    <source>
        <strain evidence="4">NEAU-A11</strain>
    </source>
</reference>
<dbReference type="InterPro" id="IPR000917">
    <property type="entry name" value="Sulfatase_N"/>
</dbReference>
<evidence type="ECO:0000256" key="2">
    <source>
        <dbReference type="ARBA" id="ARBA00022801"/>
    </source>
</evidence>
<dbReference type="InterPro" id="IPR006311">
    <property type="entry name" value="TAT_signal"/>
</dbReference>
<protein>
    <submittedName>
        <fullName evidence="4">Sulfatase-like hydrolase/transferase</fullName>
    </submittedName>
</protein>
<dbReference type="Proteomes" id="UP000598146">
    <property type="component" value="Unassembled WGS sequence"/>
</dbReference>
<dbReference type="EMBL" id="JADQTO010000005">
    <property type="protein sequence ID" value="MBG0562131.1"/>
    <property type="molecule type" value="Genomic_DNA"/>
</dbReference>
<organism evidence="4 5">
    <name type="scientific">Actinoplanes aureus</name>
    <dbReference type="NCBI Taxonomy" id="2792083"/>
    <lineage>
        <taxon>Bacteria</taxon>
        <taxon>Bacillati</taxon>
        <taxon>Actinomycetota</taxon>
        <taxon>Actinomycetes</taxon>
        <taxon>Micromonosporales</taxon>
        <taxon>Micromonosporaceae</taxon>
        <taxon>Actinoplanes</taxon>
    </lineage>
</organism>
<comment type="caution">
    <text evidence="4">The sequence shown here is derived from an EMBL/GenBank/DDBJ whole genome shotgun (WGS) entry which is preliminary data.</text>
</comment>
<dbReference type="InterPro" id="IPR017850">
    <property type="entry name" value="Alkaline_phosphatase_core_sf"/>
</dbReference>
<accession>A0A931C6Z0</accession>
<dbReference type="Gene3D" id="3.30.1120.10">
    <property type="match status" value="1"/>
</dbReference>
<evidence type="ECO:0000256" key="1">
    <source>
        <dbReference type="ARBA" id="ARBA00008779"/>
    </source>
</evidence>
<sequence>MDIVGLPRSTGDDVTNRGTTRRGVFGALAGAAAATALTAEPAGAAGSDERPFQARPGSSKRPNILFILADDLGWADLSSYGSPDIETPHLDRLAKGGVRFTDGYSSGAVCSPTRVAFYTGRYPGRTAGGLPEPIGSVNERDGIPASHPTLASLLKAAGYATALFGKWHGGFLPNFSPLRVGWDEFFGNYSGGVDYYSKYSHMGEYDLYEGETPVENDGRYYTDVIADRAESFVRRKHSAPWLLNLNFTSPHWPWEAPGDRAVSEEITARIKAGDSQAIFHRDGGSLQTYRKMVENLDRRIGQVLTALRETGQERDTLVIFQSDNGGERFSYNWPLSGNKASLNEGGIRVPTILRWPARVRGGQVSHVPVVTHDWTATLLEIAGAKPHPEYPLDGASLAGYLLRGAEAPERDLFWRTRANRALRRGKWKYLRLSATGGDALYDIENDPREQANLAAKHPQLVAELRARWEEIDAPQLRY</sequence>
<dbReference type="PANTHER" id="PTHR42693:SF53">
    <property type="entry name" value="ENDO-4-O-SULFATASE"/>
    <property type="match status" value="1"/>
</dbReference>
<feature type="domain" description="Sulfatase N-terminal" evidence="3">
    <location>
        <begin position="62"/>
        <end position="384"/>
    </location>
</feature>
<dbReference type="Pfam" id="PF00884">
    <property type="entry name" value="Sulfatase"/>
    <property type="match status" value="1"/>
</dbReference>
<keyword evidence="5" id="KW-1185">Reference proteome</keyword>
<dbReference type="Gene3D" id="3.40.720.10">
    <property type="entry name" value="Alkaline Phosphatase, subunit A"/>
    <property type="match status" value="1"/>
</dbReference>
<dbReference type="InterPro" id="IPR050738">
    <property type="entry name" value="Sulfatase"/>
</dbReference>
<comment type="similarity">
    <text evidence="1">Belongs to the sulfatase family.</text>
</comment>
<dbReference type="AlphaFoldDB" id="A0A931C6Z0"/>
<keyword evidence="2 4" id="KW-0378">Hydrolase</keyword>
<dbReference type="PROSITE" id="PS51318">
    <property type="entry name" value="TAT"/>
    <property type="match status" value="1"/>
</dbReference>
<evidence type="ECO:0000259" key="3">
    <source>
        <dbReference type="Pfam" id="PF00884"/>
    </source>
</evidence>
<name>A0A931C6Z0_9ACTN</name>
<evidence type="ECO:0000313" key="4">
    <source>
        <dbReference type="EMBL" id="MBG0562131.1"/>
    </source>
</evidence>
<proteinExistence type="inferred from homology"/>
<gene>
    <name evidence="4" type="ORF">I4J89_11715</name>
</gene>